<name>A0A0G0EQ25_UNCC3</name>
<dbReference type="EMBL" id="LBQB01000006">
    <property type="protein sequence ID" value="KKP69437.1"/>
    <property type="molecule type" value="Genomic_DNA"/>
</dbReference>
<organism evidence="1 2">
    <name type="scientific">candidate division CPR3 bacterium GW2011_GWF2_35_18</name>
    <dbReference type="NCBI Taxonomy" id="1618350"/>
    <lineage>
        <taxon>Bacteria</taxon>
        <taxon>Bacteria division CPR3</taxon>
    </lineage>
</organism>
<proteinExistence type="predicted"/>
<protein>
    <submittedName>
        <fullName evidence="1">Uncharacterized protein</fullName>
    </submittedName>
</protein>
<evidence type="ECO:0000313" key="2">
    <source>
        <dbReference type="Proteomes" id="UP000034581"/>
    </source>
</evidence>
<evidence type="ECO:0000313" key="1">
    <source>
        <dbReference type="EMBL" id="KKP69437.1"/>
    </source>
</evidence>
<comment type="caution">
    <text evidence="1">The sequence shown here is derived from an EMBL/GenBank/DDBJ whole genome shotgun (WGS) entry which is preliminary data.</text>
</comment>
<accession>A0A0G0EQ25</accession>
<reference evidence="1 2" key="1">
    <citation type="journal article" date="2015" name="Nature">
        <title>rRNA introns, odd ribosomes, and small enigmatic genomes across a large radiation of phyla.</title>
        <authorList>
            <person name="Brown C.T."/>
            <person name="Hug L.A."/>
            <person name="Thomas B.C."/>
            <person name="Sharon I."/>
            <person name="Castelle C.J."/>
            <person name="Singh A."/>
            <person name="Wilkins M.J."/>
            <person name="Williams K.H."/>
            <person name="Banfield J.F."/>
        </authorList>
    </citation>
    <scope>NUCLEOTIDE SEQUENCE [LARGE SCALE GENOMIC DNA]</scope>
</reference>
<sequence length="355" mass="36950">MNTSRLLSFSSLLFATIFTLSLPVLKNFKLQVAAANLTSISDTMTRIQASQTSSHDILFTLGTTTTWDAGETIAIDFNEDSGAFMVDGETSTITDFDINDGTERVVYNTGTSTDCTGSTGVNDISIGINDTTGVVTLLACPTFTSSNTNVTVNVEYGTAASGGTNRVTNPSANTYLINITAAADTGTFAIDILTSDQITITASVDPTLDVTISSTTCTLGTLSLSTIETCQYNISVSTNAANGYVSTILDDGNLRNGTIDIDDVELDNDIDQGSEEYGVATSKATQTIVQYTTCTDPASNPQPASAITNSAQQFANANTPVNGDSTTLCHAASITGTTTAGSYNHTATIIVTASF</sequence>
<dbReference type="STRING" id="1618350.UR67_C0006G0004"/>
<dbReference type="AlphaFoldDB" id="A0A0G0EQ25"/>
<dbReference type="Proteomes" id="UP000034581">
    <property type="component" value="Unassembled WGS sequence"/>
</dbReference>
<gene>
    <name evidence="1" type="ORF">UR67_C0006G0004</name>
</gene>